<feature type="compositionally biased region" description="Basic and acidic residues" evidence="2">
    <location>
        <begin position="306"/>
        <end position="330"/>
    </location>
</feature>
<proteinExistence type="predicted"/>
<keyword evidence="4" id="KW-1185">Reference proteome</keyword>
<accession>A0A8H7MDH3</accession>
<feature type="compositionally biased region" description="Basic and acidic residues" evidence="2">
    <location>
        <begin position="106"/>
        <end position="119"/>
    </location>
</feature>
<feature type="coiled-coil region" evidence="1">
    <location>
        <begin position="386"/>
        <end position="434"/>
    </location>
</feature>
<comment type="caution">
    <text evidence="3">The sequence shown here is derived from an EMBL/GenBank/DDBJ whole genome shotgun (WGS) entry which is preliminary data.</text>
</comment>
<protein>
    <submittedName>
        <fullName evidence="3">Uncharacterized protein</fullName>
    </submittedName>
</protein>
<feature type="compositionally biased region" description="Basic and acidic residues" evidence="2">
    <location>
        <begin position="173"/>
        <end position="182"/>
    </location>
</feature>
<feature type="region of interest" description="Disordered" evidence="2">
    <location>
        <begin position="476"/>
        <end position="521"/>
    </location>
</feature>
<gene>
    <name evidence="3" type="ORF">EKO04_010980</name>
</gene>
<dbReference type="Proteomes" id="UP000651452">
    <property type="component" value="Unassembled WGS sequence"/>
</dbReference>
<sequence length="521" mass="57962">MADETRPPDNKSYTYGPAEIAKAFEHAGTTAEKCVCARCLKERPLAHRQNNASACTAKCFLCNSDAHLGTFCPQMIGKYGSALGVKWLAESWPEFEHPSSARFVSKKRDAVRSAREQDSPYHGAQGSHGREQFNPRHNSQGSHGREQFNPRHNSQGSHGREQLNPYHAVQGGHSHEQPDLYQDRYNFGPNHNNNGSRDRYYDQAGPGSGGYYSQGYPSYSQNDGYGNFRPPHHQILHPLAYRSGPPQHELPQRGQYGSSHGRPFNDPPNSGYRGDSSDSYRPPVKNTGPPSSRPNEKRGRSSSPQDKPRDIRDRSEYKQRQPVSHDRKPESSQGKYKLAEVADIDPKKNASAYLAQVRQRIMKARTEAQPSTKGDVEASDIEDAEKADLVLQIDTLKAEVAKLGNEKSDLRPDIDAARSQIAQLESHLQLANDLVDRFVKDAADSEAKLIEINRTWAAREQDLLCQNQRVIDYARDQGLTWPPPDAVAGAPEPPQTSSGKTKPPSTAKPAIQEQNSTEDVD</sequence>
<feature type="compositionally biased region" description="Polar residues" evidence="2">
    <location>
        <begin position="495"/>
        <end position="504"/>
    </location>
</feature>
<evidence type="ECO:0000313" key="4">
    <source>
        <dbReference type="Proteomes" id="UP000651452"/>
    </source>
</evidence>
<reference evidence="3" key="1">
    <citation type="submission" date="2018-12" db="EMBL/GenBank/DDBJ databases">
        <authorList>
            <person name="Syme R.A."/>
            <person name="Farfan-Caceres L."/>
            <person name="Lichtenzveig J."/>
        </authorList>
    </citation>
    <scope>NUCLEOTIDE SEQUENCE</scope>
    <source>
        <strain evidence="3">Al4</strain>
    </source>
</reference>
<dbReference type="AlphaFoldDB" id="A0A8H7MDH3"/>
<reference evidence="3" key="2">
    <citation type="submission" date="2020-09" db="EMBL/GenBank/DDBJ databases">
        <title>Reference genome assembly for Australian Ascochyta lentis isolate Al4.</title>
        <authorList>
            <person name="Lee R.C."/>
            <person name="Farfan-Caceres L.M."/>
            <person name="Debler J.W."/>
            <person name="Williams A.H."/>
            <person name="Henares B.M."/>
        </authorList>
    </citation>
    <scope>NUCLEOTIDE SEQUENCE</scope>
    <source>
        <strain evidence="3">Al4</strain>
    </source>
</reference>
<name>A0A8H7MDH3_9PLEO</name>
<evidence type="ECO:0000256" key="2">
    <source>
        <dbReference type="SAM" id="MobiDB-lite"/>
    </source>
</evidence>
<feature type="region of interest" description="Disordered" evidence="2">
    <location>
        <begin position="104"/>
        <end position="343"/>
    </location>
</feature>
<dbReference type="EMBL" id="RZGK01000022">
    <property type="protein sequence ID" value="KAF9690788.1"/>
    <property type="molecule type" value="Genomic_DNA"/>
</dbReference>
<keyword evidence="1" id="KW-0175">Coiled coil</keyword>
<evidence type="ECO:0000256" key="1">
    <source>
        <dbReference type="SAM" id="Coils"/>
    </source>
</evidence>
<organism evidence="3 4">
    <name type="scientific">Ascochyta lentis</name>
    <dbReference type="NCBI Taxonomy" id="205686"/>
    <lineage>
        <taxon>Eukaryota</taxon>
        <taxon>Fungi</taxon>
        <taxon>Dikarya</taxon>
        <taxon>Ascomycota</taxon>
        <taxon>Pezizomycotina</taxon>
        <taxon>Dothideomycetes</taxon>
        <taxon>Pleosporomycetidae</taxon>
        <taxon>Pleosporales</taxon>
        <taxon>Pleosporineae</taxon>
        <taxon>Didymellaceae</taxon>
        <taxon>Ascochyta</taxon>
    </lineage>
</organism>
<evidence type="ECO:0000313" key="3">
    <source>
        <dbReference type="EMBL" id="KAF9690788.1"/>
    </source>
</evidence>